<feature type="compositionally biased region" description="Basic and acidic residues" evidence="1">
    <location>
        <begin position="15"/>
        <end position="40"/>
    </location>
</feature>
<dbReference type="AlphaFoldDB" id="A0A167DMW3"/>
<name>A0A167DMW3_METRR</name>
<accession>A0A167DMW3</accession>
<dbReference type="EMBL" id="AZHC01000013">
    <property type="protein sequence ID" value="OAA42609.1"/>
    <property type="molecule type" value="Genomic_DNA"/>
</dbReference>
<feature type="region of interest" description="Disordered" evidence="1">
    <location>
        <begin position="173"/>
        <end position="193"/>
    </location>
</feature>
<sequence length="193" mass="21552">MPHHLARPTTPGKGKLSDRRENYTCLDVTDRKKNSQDIDTRPATLHNETATEQEDDMLETLSNDSKSVAQNVALYADLHLNDLNHPSDDFHQATLECYEIPFRFSPKDANRSREDAEVQAVRKPVHQADSDGLIGNDTHSEEQAKILINLDGRSILDGSAALWDSLVSGSIPFDFGDGLPEEDRDGDAQKREE</sequence>
<gene>
    <name evidence="2" type="ORF">NOR_04740</name>
</gene>
<reference evidence="2 3" key="1">
    <citation type="journal article" date="2016" name="Genome Biol. Evol.">
        <title>Divergent and convergent evolution of fungal pathogenicity.</title>
        <authorList>
            <person name="Shang Y."/>
            <person name="Xiao G."/>
            <person name="Zheng P."/>
            <person name="Cen K."/>
            <person name="Zhan S."/>
            <person name="Wang C."/>
        </authorList>
    </citation>
    <scope>NUCLEOTIDE SEQUENCE [LARGE SCALE GENOMIC DNA]</scope>
    <source>
        <strain evidence="2 3">RCEF 4871</strain>
    </source>
</reference>
<organism evidence="2 3">
    <name type="scientific">Metarhizium rileyi (strain RCEF 4871)</name>
    <name type="common">Nomuraea rileyi</name>
    <dbReference type="NCBI Taxonomy" id="1649241"/>
    <lineage>
        <taxon>Eukaryota</taxon>
        <taxon>Fungi</taxon>
        <taxon>Dikarya</taxon>
        <taxon>Ascomycota</taxon>
        <taxon>Pezizomycotina</taxon>
        <taxon>Sordariomycetes</taxon>
        <taxon>Hypocreomycetidae</taxon>
        <taxon>Hypocreales</taxon>
        <taxon>Clavicipitaceae</taxon>
        <taxon>Metarhizium</taxon>
    </lineage>
</organism>
<keyword evidence="3" id="KW-1185">Reference proteome</keyword>
<proteinExistence type="predicted"/>
<evidence type="ECO:0000313" key="3">
    <source>
        <dbReference type="Proteomes" id="UP000243498"/>
    </source>
</evidence>
<dbReference type="OrthoDB" id="4939532at2759"/>
<dbReference type="Proteomes" id="UP000243498">
    <property type="component" value="Unassembled WGS sequence"/>
</dbReference>
<evidence type="ECO:0000256" key="1">
    <source>
        <dbReference type="SAM" id="MobiDB-lite"/>
    </source>
</evidence>
<protein>
    <submittedName>
        <fullName evidence="2">Acetyltransferase</fullName>
    </submittedName>
</protein>
<feature type="region of interest" description="Disordered" evidence="1">
    <location>
        <begin position="1"/>
        <end position="56"/>
    </location>
</feature>
<comment type="caution">
    <text evidence="2">The sequence shown here is derived from an EMBL/GenBank/DDBJ whole genome shotgun (WGS) entry which is preliminary data.</text>
</comment>
<evidence type="ECO:0000313" key="2">
    <source>
        <dbReference type="EMBL" id="OAA42609.1"/>
    </source>
</evidence>